<keyword evidence="2" id="KW-0812">Transmembrane</keyword>
<dbReference type="EMBL" id="LAHD01000078">
    <property type="protein sequence ID" value="PHK00811.1"/>
    <property type="molecule type" value="Genomic_DNA"/>
</dbReference>
<keyword evidence="1" id="KW-0175">Coiled coil</keyword>
<name>A0A9Q5Z981_NOSLI</name>
<reference evidence="3 4" key="1">
    <citation type="submission" date="2015-02" db="EMBL/GenBank/DDBJ databases">
        <title>Nostoc linckia genome annotation.</title>
        <authorList>
            <person name="Zhou Z."/>
        </authorList>
    </citation>
    <scope>NUCLEOTIDE SEQUENCE [LARGE SCALE GENOMIC DNA]</scope>
    <source>
        <strain evidence="4">z8</strain>
    </source>
</reference>
<proteinExistence type="predicted"/>
<gene>
    <name evidence="3" type="ORF">VF08_23355</name>
</gene>
<sequence length="105" mass="11339">MTYATDELARKVIGSIVAIAVAVVGYQATRISSGIDSMVSDVSGIKVTLENQTGLLEQQRGLIAALQAADTASLADRAEMRQRINQLEKTCEKLEDSLLRLEGKM</sequence>
<dbReference type="RefSeq" id="WP_099071045.1">
    <property type="nucleotide sequence ID" value="NZ_LAHD01000078.1"/>
</dbReference>
<feature type="coiled-coil region" evidence="1">
    <location>
        <begin position="77"/>
        <end position="104"/>
    </location>
</feature>
<keyword evidence="2" id="KW-0472">Membrane</keyword>
<evidence type="ECO:0000256" key="1">
    <source>
        <dbReference type="SAM" id="Coils"/>
    </source>
</evidence>
<feature type="transmembrane region" description="Helical" evidence="2">
    <location>
        <begin position="12"/>
        <end position="29"/>
    </location>
</feature>
<dbReference type="AlphaFoldDB" id="A0A9Q5Z981"/>
<protein>
    <submittedName>
        <fullName evidence="3">Uncharacterized protein</fullName>
    </submittedName>
</protein>
<evidence type="ECO:0000256" key="2">
    <source>
        <dbReference type="SAM" id="Phobius"/>
    </source>
</evidence>
<keyword evidence="2" id="KW-1133">Transmembrane helix</keyword>
<comment type="caution">
    <text evidence="3">The sequence shown here is derived from an EMBL/GenBank/DDBJ whole genome shotgun (WGS) entry which is preliminary data.</text>
</comment>
<evidence type="ECO:0000313" key="4">
    <source>
        <dbReference type="Proteomes" id="UP000222310"/>
    </source>
</evidence>
<accession>A0A9Q5Z981</accession>
<organism evidence="3 4">
    <name type="scientific">Nostoc linckia z8</name>
    <dbReference type="NCBI Taxonomy" id="1628746"/>
    <lineage>
        <taxon>Bacteria</taxon>
        <taxon>Bacillati</taxon>
        <taxon>Cyanobacteriota</taxon>
        <taxon>Cyanophyceae</taxon>
        <taxon>Nostocales</taxon>
        <taxon>Nostocaceae</taxon>
        <taxon>Nostoc</taxon>
    </lineage>
</organism>
<dbReference type="GeneID" id="57097321"/>
<dbReference type="Proteomes" id="UP000222310">
    <property type="component" value="Unassembled WGS sequence"/>
</dbReference>
<evidence type="ECO:0000313" key="3">
    <source>
        <dbReference type="EMBL" id="PHK00811.1"/>
    </source>
</evidence>